<dbReference type="SUPFAM" id="SSF103473">
    <property type="entry name" value="MFS general substrate transporter"/>
    <property type="match status" value="1"/>
</dbReference>
<keyword evidence="3 7" id="KW-0813">Transport</keyword>
<feature type="transmembrane region" description="Helical" evidence="7">
    <location>
        <begin position="108"/>
        <end position="131"/>
    </location>
</feature>
<proteinExistence type="inferred from homology"/>
<dbReference type="GO" id="GO:0016020">
    <property type="term" value="C:membrane"/>
    <property type="evidence" value="ECO:0007669"/>
    <property type="project" value="UniProtKB-SubCell"/>
</dbReference>
<evidence type="ECO:0000256" key="3">
    <source>
        <dbReference type="ARBA" id="ARBA00022448"/>
    </source>
</evidence>
<evidence type="ECO:0000313" key="10">
    <source>
        <dbReference type="Proteomes" id="UP000193467"/>
    </source>
</evidence>
<evidence type="ECO:0000256" key="8">
    <source>
        <dbReference type="SAM" id="MobiDB-lite"/>
    </source>
</evidence>
<feature type="transmembrane region" description="Helical" evidence="7">
    <location>
        <begin position="371"/>
        <end position="389"/>
    </location>
</feature>
<protein>
    <recommendedName>
        <fullName evidence="7">Solute carrier family 40 member</fullName>
    </recommendedName>
</protein>
<gene>
    <name evidence="9" type="ORF">BCR35DRAFT_288573</name>
</gene>
<comment type="subcellular location">
    <subcellularLocation>
        <location evidence="1 7">Membrane</location>
        <topology evidence="1 7">Multi-pass membrane protein</topology>
    </subcellularLocation>
</comment>
<keyword evidence="6 7" id="KW-0472">Membrane</keyword>
<feature type="transmembrane region" description="Helical" evidence="7">
    <location>
        <begin position="143"/>
        <end position="165"/>
    </location>
</feature>
<dbReference type="STRING" id="106004.A0A1Y2FXJ6"/>
<organism evidence="9 10">
    <name type="scientific">Leucosporidium creatinivorum</name>
    <dbReference type="NCBI Taxonomy" id="106004"/>
    <lineage>
        <taxon>Eukaryota</taxon>
        <taxon>Fungi</taxon>
        <taxon>Dikarya</taxon>
        <taxon>Basidiomycota</taxon>
        <taxon>Pucciniomycotina</taxon>
        <taxon>Microbotryomycetes</taxon>
        <taxon>Leucosporidiales</taxon>
        <taxon>Leucosporidium</taxon>
    </lineage>
</organism>
<comment type="caution">
    <text evidence="9">The sequence shown here is derived from an EMBL/GenBank/DDBJ whole genome shotgun (WGS) entry which is preliminary data.</text>
</comment>
<feature type="transmembrane region" description="Helical" evidence="7">
    <location>
        <begin position="337"/>
        <end position="359"/>
    </location>
</feature>
<evidence type="ECO:0000256" key="2">
    <source>
        <dbReference type="ARBA" id="ARBA00006279"/>
    </source>
</evidence>
<evidence type="ECO:0000256" key="1">
    <source>
        <dbReference type="ARBA" id="ARBA00004141"/>
    </source>
</evidence>
<dbReference type="Proteomes" id="UP000193467">
    <property type="component" value="Unassembled WGS sequence"/>
</dbReference>
<evidence type="ECO:0000256" key="7">
    <source>
        <dbReference type="RuleBase" id="RU365065"/>
    </source>
</evidence>
<keyword evidence="4 7" id="KW-0812">Transmembrane</keyword>
<dbReference type="InterPro" id="IPR009716">
    <property type="entry name" value="Ferroportin-1"/>
</dbReference>
<dbReference type="AlphaFoldDB" id="A0A1Y2FXJ6"/>
<feature type="region of interest" description="Disordered" evidence="8">
    <location>
        <begin position="1"/>
        <end position="33"/>
    </location>
</feature>
<keyword evidence="7" id="KW-0406">Ion transport</keyword>
<name>A0A1Y2FXJ6_9BASI</name>
<feature type="transmembrane region" description="Helical" evidence="7">
    <location>
        <begin position="298"/>
        <end position="317"/>
    </location>
</feature>
<evidence type="ECO:0000256" key="6">
    <source>
        <dbReference type="ARBA" id="ARBA00023136"/>
    </source>
</evidence>
<comment type="similarity">
    <text evidence="2 7">Belongs to the ferroportin (FP) (TC 2.A.100) family. SLC40A subfamily.</text>
</comment>
<feature type="transmembrane region" description="Helical" evidence="7">
    <location>
        <begin position="471"/>
        <end position="490"/>
    </location>
</feature>
<feature type="transmembrane region" description="Helical" evidence="7">
    <location>
        <begin position="195"/>
        <end position="214"/>
    </location>
</feature>
<evidence type="ECO:0000313" key="9">
    <source>
        <dbReference type="EMBL" id="ORY88785.1"/>
    </source>
</evidence>
<feature type="transmembrane region" description="Helical" evidence="7">
    <location>
        <begin position="220"/>
        <end position="240"/>
    </location>
</feature>
<dbReference type="CDD" id="cd17480">
    <property type="entry name" value="MFS_SLC40A1_like"/>
    <property type="match status" value="1"/>
</dbReference>
<evidence type="ECO:0000256" key="4">
    <source>
        <dbReference type="ARBA" id="ARBA00022692"/>
    </source>
</evidence>
<dbReference type="OrthoDB" id="648861at2759"/>
<sequence length="513" mass="57030">MELQQLPVQSVLDPEQATEEQIEPAPSSSPPPPPFSLDKRALWSLAGQHLSSSWGSRTFEFAAYLNLIVLFPDTVLPASIFGFVSTGAAVLLSGSVGNLVDNSPRLRFVRLCIVLQKATVAAGYGAFLVLFLRLRGHEGAGTWLLFALITALSALLNLATIAISVSIERDWATTICQGDSPSLTKLNTYLRRIDLLTKLLAPLFVSLLTTAVSYTFTAAFLLGFSLVSMCFEFFWINVVYRRLPILETEESSRTSSRKQEREEHKIAHAGMTRKQLLVHHLRAIGPSLRVQAGDWKSFVQSPVFPSSLAISLLYMTVLSFDGTMISWLKSHQYSDPFIAGMRGVGVVTGLLGTLMMPFLEKRIGLVRAGSWSIISEVVTLIPVLLSFFVGAPPEGKTGHRWNSAMLFTGMALSRIGLWSFDLCQLKELQTTLQDHPRKNSIMALQFSLQNILDLLKYVLTMILSRPNQFKWAALASFASVCLGALSYLYYLRKERGHLLHTEWTEGLLRKKRT</sequence>
<dbReference type="EMBL" id="MCGR01000008">
    <property type="protein sequence ID" value="ORY88785.1"/>
    <property type="molecule type" value="Genomic_DNA"/>
</dbReference>
<dbReference type="Pfam" id="PF06963">
    <property type="entry name" value="FPN1"/>
    <property type="match status" value="1"/>
</dbReference>
<dbReference type="InParanoid" id="A0A1Y2FXJ6"/>
<dbReference type="PANTHER" id="PTHR11660:SF57">
    <property type="entry name" value="SOLUTE CARRIER FAMILY 40 MEMBER"/>
    <property type="match status" value="1"/>
</dbReference>
<feature type="transmembrane region" description="Helical" evidence="7">
    <location>
        <begin position="75"/>
        <end position="96"/>
    </location>
</feature>
<dbReference type="GO" id="GO:0005381">
    <property type="term" value="F:iron ion transmembrane transporter activity"/>
    <property type="evidence" value="ECO:0007669"/>
    <property type="project" value="UniProtKB-UniRule"/>
</dbReference>
<keyword evidence="5 7" id="KW-1133">Transmembrane helix</keyword>
<comment type="caution">
    <text evidence="7">Lacks conserved residue(s) required for the propagation of feature annotation.</text>
</comment>
<accession>A0A1Y2FXJ6</accession>
<dbReference type="InterPro" id="IPR036259">
    <property type="entry name" value="MFS_trans_sf"/>
</dbReference>
<reference evidence="9 10" key="1">
    <citation type="submission" date="2016-07" db="EMBL/GenBank/DDBJ databases">
        <title>Pervasive Adenine N6-methylation of Active Genes in Fungi.</title>
        <authorList>
            <consortium name="DOE Joint Genome Institute"/>
            <person name="Mondo S.J."/>
            <person name="Dannebaum R.O."/>
            <person name="Kuo R.C."/>
            <person name="Labutti K."/>
            <person name="Haridas S."/>
            <person name="Kuo A."/>
            <person name="Salamov A."/>
            <person name="Ahrendt S.R."/>
            <person name="Lipzen A."/>
            <person name="Sullivan W."/>
            <person name="Andreopoulos W.B."/>
            <person name="Clum A."/>
            <person name="Lindquist E."/>
            <person name="Daum C."/>
            <person name="Ramamoorthy G.K."/>
            <person name="Gryganskyi A."/>
            <person name="Culley D."/>
            <person name="Magnuson J.K."/>
            <person name="James T.Y."/>
            <person name="O'Malley M.A."/>
            <person name="Stajich J.E."/>
            <person name="Spatafora J.W."/>
            <person name="Visel A."/>
            <person name="Grigoriev I.V."/>
        </authorList>
    </citation>
    <scope>NUCLEOTIDE SEQUENCE [LARGE SCALE GENOMIC DNA]</scope>
    <source>
        <strain evidence="9 10">62-1032</strain>
    </source>
</reference>
<comment type="function">
    <text evidence="7">May be involved in iron transport and iron homeostasis.</text>
</comment>
<dbReference type="PANTHER" id="PTHR11660">
    <property type="entry name" value="SOLUTE CARRIER FAMILY 40 MEMBER"/>
    <property type="match status" value="1"/>
</dbReference>
<keyword evidence="10" id="KW-1185">Reference proteome</keyword>
<evidence type="ECO:0000256" key="5">
    <source>
        <dbReference type="ARBA" id="ARBA00022989"/>
    </source>
</evidence>